<feature type="compositionally biased region" description="Basic and acidic residues" evidence="1">
    <location>
        <begin position="82"/>
        <end position="91"/>
    </location>
</feature>
<evidence type="ECO:0000256" key="1">
    <source>
        <dbReference type="SAM" id="MobiDB-lite"/>
    </source>
</evidence>
<keyword evidence="2" id="KW-0472">Membrane</keyword>
<name>A0ABV8ELT4_9BACT</name>
<protein>
    <recommendedName>
        <fullName evidence="5">SPOR domain-containing protein</fullName>
    </recommendedName>
</protein>
<keyword evidence="2" id="KW-1133">Transmembrane helix</keyword>
<dbReference type="InterPro" id="IPR036680">
    <property type="entry name" value="SPOR-like_sf"/>
</dbReference>
<sequence>MEKKEDKKYTDMEDKDFGFPFVEVLPLDEIEEAKKHVIAKESTSTENHLEEESIESTEVTKKELSVKPLESMPATSTKVGHSRVETYKDSSKKNKGNGLYLILSLFVVLILASMGYFFYYLPAMENQQLKANLLNTSDIESSSQDAAILTEKKSDNDESLAQNESTEDGLISGSSEILSQVKEPVLTVIEGRSSSPRYFIVVGSVLNERHAQREAQKYLEDGYDTWIIHPYGEISNFRIAIGQFESLEASTPDWEAAKNVYGKEIWILKY</sequence>
<gene>
    <name evidence="3" type="ORF">ACFOUP_08975</name>
</gene>
<dbReference type="SUPFAM" id="SSF110997">
    <property type="entry name" value="Sporulation related repeat"/>
    <property type="match status" value="1"/>
</dbReference>
<keyword evidence="2" id="KW-0812">Transmembrane</keyword>
<comment type="caution">
    <text evidence="3">The sequence shown here is derived from an EMBL/GenBank/DDBJ whole genome shotgun (WGS) entry which is preliminary data.</text>
</comment>
<evidence type="ECO:0000313" key="4">
    <source>
        <dbReference type="Proteomes" id="UP001595766"/>
    </source>
</evidence>
<feature type="transmembrane region" description="Helical" evidence="2">
    <location>
        <begin position="98"/>
        <end position="121"/>
    </location>
</feature>
<accession>A0ABV8ELT4</accession>
<reference evidence="4" key="1">
    <citation type="journal article" date="2019" name="Int. J. Syst. Evol. Microbiol.">
        <title>The Global Catalogue of Microorganisms (GCM) 10K type strain sequencing project: providing services to taxonomists for standard genome sequencing and annotation.</title>
        <authorList>
            <consortium name="The Broad Institute Genomics Platform"/>
            <consortium name="The Broad Institute Genome Sequencing Center for Infectious Disease"/>
            <person name="Wu L."/>
            <person name="Ma J."/>
        </authorList>
    </citation>
    <scope>NUCLEOTIDE SEQUENCE [LARGE SCALE GENOMIC DNA]</scope>
    <source>
        <strain evidence="4">CECT 8551</strain>
    </source>
</reference>
<organism evidence="3 4">
    <name type="scientific">Belliella kenyensis</name>
    <dbReference type="NCBI Taxonomy" id="1472724"/>
    <lineage>
        <taxon>Bacteria</taxon>
        <taxon>Pseudomonadati</taxon>
        <taxon>Bacteroidota</taxon>
        <taxon>Cytophagia</taxon>
        <taxon>Cytophagales</taxon>
        <taxon>Cyclobacteriaceae</taxon>
        <taxon>Belliella</taxon>
    </lineage>
</organism>
<feature type="region of interest" description="Disordered" evidence="1">
    <location>
        <begin position="38"/>
        <end position="91"/>
    </location>
</feature>
<evidence type="ECO:0000256" key="2">
    <source>
        <dbReference type="SAM" id="Phobius"/>
    </source>
</evidence>
<evidence type="ECO:0008006" key="5">
    <source>
        <dbReference type="Google" id="ProtNLM"/>
    </source>
</evidence>
<keyword evidence="4" id="KW-1185">Reference proteome</keyword>
<dbReference type="EMBL" id="JBHSAV010000040">
    <property type="protein sequence ID" value="MFC3976504.1"/>
    <property type="molecule type" value="Genomic_DNA"/>
</dbReference>
<dbReference type="Proteomes" id="UP001595766">
    <property type="component" value="Unassembled WGS sequence"/>
</dbReference>
<evidence type="ECO:0000313" key="3">
    <source>
        <dbReference type="EMBL" id="MFC3976504.1"/>
    </source>
</evidence>
<dbReference type="RefSeq" id="WP_241297567.1">
    <property type="nucleotide sequence ID" value="NZ_JAKZGR010000024.1"/>
</dbReference>
<proteinExistence type="predicted"/>